<evidence type="ECO:0000313" key="6">
    <source>
        <dbReference type="EMBL" id="STO57581.1"/>
    </source>
</evidence>
<dbReference type="InterPro" id="IPR000843">
    <property type="entry name" value="HTH_LacI"/>
</dbReference>
<keyword evidence="4" id="KW-0804">Transcription</keyword>
<evidence type="ECO:0000259" key="5">
    <source>
        <dbReference type="PROSITE" id="PS50932"/>
    </source>
</evidence>
<dbReference type="SUPFAM" id="SSF53822">
    <property type="entry name" value="Periplasmic binding protein-like I"/>
    <property type="match status" value="1"/>
</dbReference>
<dbReference type="Proteomes" id="UP000254512">
    <property type="component" value="Unassembled WGS sequence"/>
</dbReference>
<dbReference type="Gene3D" id="3.40.50.2300">
    <property type="match status" value="2"/>
</dbReference>
<dbReference type="CDD" id="cd01392">
    <property type="entry name" value="HTH_LacI"/>
    <property type="match status" value="1"/>
</dbReference>
<dbReference type="GO" id="GO:0003700">
    <property type="term" value="F:DNA-binding transcription factor activity"/>
    <property type="evidence" value="ECO:0007669"/>
    <property type="project" value="TreeGrafter"/>
</dbReference>
<reference evidence="6 7" key="1">
    <citation type="submission" date="2018-06" db="EMBL/GenBank/DDBJ databases">
        <authorList>
            <consortium name="Pathogen Informatics"/>
            <person name="Doyle S."/>
        </authorList>
    </citation>
    <scope>NUCLEOTIDE SEQUENCE [LARGE SCALE GENOMIC DNA]</scope>
    <source>
        <strain evidence="6 7">NCTC11645</strain>
    </source>
</reference>
<sequence>MSKNKNKRITVKDVAAALGVNPSTVSRALSPEKQHLVSDRVIELVEKKSREMGYTANPMATALKCGATKTIGMMIPDILNPMFPPLVHEIQQLTNKLGYTLTLAYTENNQELALEELKRLIARNVDGIILASAFRKDPTVDYCIEMGKPLVQVNRVVDKQVSDQVLVDDREGIYVLFEHLYSLGHRKIAHIAGPADISPGLSRRHAFLSIADMFDIPASDAPVIQAEAFTEQAGRNAMEILLSSERDVTAVVATNDLVALGCIEAIEASGKRVPGDISVTGFNDMPYLDWFRIPLTTVSLPQSQLGDQAVRMLLSQIRKESDSSFPRKVLLQPRLVVRKSTGKPIKH</sequence>
<proteinExistence type="predicted"/>
<dbReference type="PANTHER" id="PTHR30146">
    <property type="entry name" value="LACI-RELATED TRANSCRIPTIONAL REPRESSOR"/>
    <property type="match status" value="1"/>
</dbReference>
<dbReference type="RefSeq" id="WP_147292696.1">
    <property type="nucleotide sequence ID" value="NZ_JACGMI010000006.1"/>
</dbReference>
<dbReference type="Pfam" id="PF13377">
    <property type="entry name" value="Peripla_BP_3"/>
    <property type="match status" value="1"/>
</dbReference>
<organism evidence="6 7">
    <name type="scientific">Grimontia hollisae</name>
    <name type="common">Vibrio hollisae</name>
    <dbReference type="NCBI Taxonomy" id="673"/>
    <lineage>
        <taxon>Bacteria</taxon>
        <taxon>Pseudomonadati</taxon>
        <taxon>Pseudomonadota</taxon>
        <taxon>Gammaproteobacteria</taxon>
        <taxon>Vibrionales</taxon>
        <taxon>Vibrionaceae</taxon>
        <taxon>Grimontia</taxon>
    </lineage>
</organism>
<dbReference type="PROSITE" id="PS50932">
    <property type="entry name" value="HTH_LACI_2"/>
    <property type="match status" value="1"/>
</dbReference>
<dbReference type="AlphaFoldDB" id="A0A377HMT5"/>
<evidence type="ECO:0000313" key="7">
    <source>
        <dbReference type="Proteomes" id="UP000254512"/>
    </source>
</evidence>
<evidence type="ECO:0000256" key="4">
    <source>
        <dbReference type="ARBA" id="ARBA00023163"/>
    </source>
</evidence>
<dbReference type="EMBL" id="UGHD01000002">
    <property type="protein sequence ID" value="STO57581.1"/>
    <property type="molecule type" value="Genomic_DNA"/>
</dbReference>
<dbReference type="Gene3D" id="1.10.260.40">
    <property type="entry name" value="lambda repressor-like DNA-binding domains"/>
    <property type="match status" value="1"/>
</dbReference>
<dbReference type="SMART" id="SM00354">
    <property type="entry name" value="HTH_LACI"/>
    <property type="match status" value="1"/>
</dbReference>
<dbReference type="InterPro" id="IPR028082">
    <property type="entry name" value="Peripla_BP_I"/>
</dbReference>
<dbReference type="GO" id="GO:0000976">
    <property type="term" value="F:transcription cis-regulatory region binding"/>
    <property type="evidence" value="ECO:0007669"/>
    <property type="project" value="TreeGrafter"/>
</dbReference>
<gene>
    <name evidence="6" type="primary">cytR_2</name>
    <name evidence="6" type="ORF">NCTC11645_01973</name>
</gene>
<accession>A0A377HMT5</accession>
<dbReference type="PANTHER" id="PTHR30146:SF148">
    <property type="entry name" value="HTH-TYPE TRANSCRIPTIONAL REPRESSOR PURR-RELATED"/>
    <property type="match status" value="1"/>
</dbReference>
<dbReference type="CDD" id="cd06267">
    <property type="entry name" value="PBP1_LacI_sugar_binding-like"/>
    <property type="match status" value="1"/>
</dbReference>
<dbReference type="InterPro" id="IPR046335">
    <property type="entry name" value="LacI/GalR-like_sensor"/>
</dbReference>
<name>A0A377HMT5_GRIHO</name>
<evidence type="ECO:0000256" key="1">
    <source>
        <dbReference type="ARBA" id="ARBA00022491"/>
    </source>
</evidence>
<evidence type="ECO:0000256" key="2">
    <source>
        <dbReference type="ARBA" id="ARBA00023015"/>
    </source>
</evidence>
<keyword evidence="1" id="KW-0678">Repressor</keyword>
<keyword evidence="3" id="KW-0238">DNA-binding</keyword>
<dbReference type="Pfam" id="PF00356">
    <property type="entry name" value="LacI"/>
    <property type="match status" value="1"/>
</dbReference>
<feature type="domain" description="HTH lacI-type" evidence="5">
    <location>
        <begin position="9"/>
        <end position="65"/>
    </location>
</feature>
<dbReference type="InterPro" id="IPR010982">
    <property type="entry name" value="Lambda_DNA-bd_dom_sf"/>
</dbReference>
<keyword evidence="2" id="KW-0805">Transcription regulation</keyword>
<dbReference type="STRING" id="673.AL542_16410"/>
<evidence type="ECO:0000256" key="3">
    <source>
        <dbReference type="ARBA" id="ARBA00023125"/>
    </source>
</evidence>
<protein>
    <submittedName>
        <fullName evidence="6">HTH-type transcriptional repressor CytR</fullName>
    </submittedName>
</protein>
<dbReference type="SUPFAM" id="SSF47413">
    <property type="entry name" value="lambda repressor-like DNA-binding domains"/>
    <property type="match status" value="1"/>
</dbReference>